<keyword evidence="2" id="KW-1185">Reference proteome</keyword>
<organism evidence="1 2">
    <name type="scientific">Eumeta variegata</name>
    <name type="common">Bagworm moth</name>
    <name type="synonym">Eumeta japonica</name>
    <dbReference type="NCBI Taxonomy" id="151549"/>
    <lineage>
        <taxon>Eukaryota</taxon>
        <taxon>Metazoa</taxon>
        <taxon>Ecdysozoa</taxon>
        <taxon>Arthropoda</taxon>
        <taxon>Hexapoda</taxon>
        <taxon>Insecta</taxon>
        <taxon>Pterygota</taxon>
        <taxon>Neoptera</taxon>
        <taxon>Endopterygota</taxon>
        <taxon>Lepidoptera</taxon>
        <taxon>Glossata</taxon>
        <taxon>Ditrysia</taxon>
        <taxon>Tineoidea</taxon>
        <taxon>Psychidae</taxon>
        <taxon>Oiketicinae</taxon>
        <taxon>Eumeta</taxon>
    </lineage>
</organism>
<dbReference type="EMBL" id="BGZK01000003">
    <property type="protein sequence ID" value="GBO99598.1"/>
    <property type="molecule type" value="Genomic_DNA"/>
</dbReference>
<reference evidence="1 2" key="1">
    <citation type="journal article" date="2019" name="Commun. Biol.">
        <title>The bagworm genome reveals a unique fibroin gene that provides high tensile strength.</title>
        <authorList>
            <person name="Kono N."/>
            <person name="Nakamura H."/>
            <person name="Ohtoshi R."/>
            <person name="Tomita M."/>
            <person name="Numata K."/>
            <person name="Arakawa K."/>
        </authorList>
    </citation>
    <scope>NUCLEOTIDE SEQUENCE [LARGE SCALE GENOMIC DNA]</scope>
</reference>
<accession>A0A4C1SBP9</accession>
<sequence>MRVKSTLRAAAIYQRRHQGRAGARGLFREGGGYVRGGRRRRRRPPELFLCPLKRLPTPRRASERPERIVTETTGTFRVALTPQELGRDT</sequence>
<evidence type="ECO:0000313" key="1">
    <source>
        <dbReference type="EMBL" id="GBO99598.1"/>
    </source>
</evidence>
<evidence type="ECO:0000313" key="2">
    <source>
        <dbReference type="Proteomes" id="UP000299102"/>
    </source>
</evidence>
<comment type="caution">
    <text evidence="1">The sequence shown here is derived from an EMBL/GenBank/DDBJ whole genome shotgun (WGS) entry which is preliminary data.</text>
</comment>
<proteinExistence type="predicted"/>
<name>A0A4C1SBP9_EUMVA</name>
<protein>
    <submittedName>
        <fullName evidence="1">Uncharacterized protein</fullName>
    </submittedName>
</protein>
<dbReference type="Proteomes" id="UP000299102">
    <property type="component" value="Unassembled WGS sequence"/>
</dbReference>
<dbReference type="AlphaFoldDB" id="A0A4C1SBP9"/>
<gene>
    <name evidence="1" type="ORF">EVAR_737_1</name>
</gene>